<dbReference type="EMBL" id="CAJPEV010005194">
    <property type="protein sequence ID" value="CAG0902876.1"/>
    <property type="molecule type" value="Genomic_DNA"/>
</dbReference>
<dbReference type="GO" id="GO:0008270">
    <property type="term" value="F:zinc ion binding"/>
    <property type="evidence" value="ECO:0007669"/>
    <property type="project" value="UniProtKB-KW"/>
</dbReference>
<reference evidence="4" key="1">
    <citation type="submission" date="2020-11" db="EMBL/GenBank/DDBJ databases">
        <authorList>
            <person name="Tran Van P."/>
        </authorList>
    </citation>
    <scope>NUCLEOTIDE SEQUENCE</scope>
</reference>
<feature type="region of interest" description="Disordered" evidence="2">
    <location>
        <begin position="1"/>
        <end position="146"/>
    </location>
</feature>
<gene>
    <name evidence="4" type="ORF">DSTB1V02_LOCUS12792</name>
</gene>
<name>A0A7R9AF20_9CRUS</name>
<proteinExistence type="predicted"/>
<dbReference type="OrthoDB" id="5815793at2759"/>
<feature type="compositionally biased region" description="Acidic residues" evidence="2">
    <location>
        <begin position="16"/>
        <end position="30"/>
    </location>
</feature>
<keyword evidence="1" id="KW-0862">Zinc</keyword>
<dbReference type="PROSITE" id="PS50157">
    <property type="entry name" value="ZINC_FINGER_C2H2_2"/>
    <property type="match status" value="1"/>
</dbReference>
<sequence length="248" mass="26070">MFEDEARAGLATSAMEEGEDGAISHDDEEEIITKPKGSLGSASPAAEVEPDTAERGLMSSGEESGREDSPLDFSVKKEGSGSREAPTPPSPLNLKRQNSRSSPVATTGPLDLSVPRKRPSSNDLGLRAGRAKQVRPTANASPPAPSALESMKALERMQELTRLSGPAQVSQLFGQLGAWHSPWLGAAAAAAAAAVSSSTRVPPSMPPTSSASPVDPLTRDIMRCVWCRQSFSTLAELSTHMREAKHCG</sequence>
<dbReference type="Proteomes" id="UP000677054">
    <property type="component" value="Unassembled WGS sequence"/>
</dbReference>
<evidence type="ECO:0000259" key="3">
    <source>
        <dbReference type="PROSITE" id="PS50157"/>
    </source>
</evidence>
<accession>A0A7R9AF20</accession>
<feature type="compositionally biased region" description="Basic and acidic residues" evidence="2">
    <location>
        <begin position="63"/>
        <end position="81"/>
    </location>
</feature>
<keyword evidence="1" id="KW-0479">Metal-binding</keyword>
<organism evidence="4">
    <name type="scientific">Darwinula stevensoni</name>
    <dbReference type="NCBI Taxonomy" id="69355"/>
    <lineage>
        <taxon>Eukaryota</taxon>
        <taxon>Metazoa</taxon>
        <taxon>Ecdysozoa</taxon>
        <taxon>Arthropoda</taxon>
        <taxon>Crustacea</taxon>
        <taxon>Oligostraca</taxon>
        <taxon>Ostracoda</taxon>
        <taxon>Podocopa</taxon>
        <taxon>Podocopida</taxon>
        <taxon>Darwinulocopina</taxon>
        <taxon>Darwinuloidea</taxon>
        <taxon>Darwinulidae</taxon>
        <taxon>Darwinula</taxon>
    </lineage>
</organism>
<dbReference type="PROSITE" id="PS00028">
    <property type="entry name" value="ZINC_FINGER_C2H2_1"/>
    <property type="match status" value="1"/>
</dbReference>
<dbReference type="InterPro" id="IPR013087">
    <property type="entry name" value="Znf_C2H2_type"/>
</dbReference>
<evidence type="ECO:0000313" key="4">
    <source>
        <dbReference type="EMBL" id="CAD7253041.1"/>
    </source>
</evidence>
<evidence type="ECO:0000256" key="2">
    <source>
        <dbReference type="SAM" id="MobiDB-lite"/>
    </source>
</evidence>
<keyword evidence="5" id="KW-1185">Reference proteome</keyword>
<keyword evidence="1" id="KW-0863">Zinc-finger</keyword>
<feature type="compositionally biased region" description="Polar residues" evidence="2">
    <location>
        <begin position="95"/>
        <end position="105"/>
    </location>
</feature>
<evidence type="ECO:0000313" key="5">
    <source>
        <dbReference type="Proteomes" id="UP000677054"/>
    </source>
</evidence>
<protein>
    <recommendedName>
        <fullName evidence="3">C2H2-type domain-containing protein</fullName>
    </recommendedName>
</protein>
<dbReference type="EMBL" id="LR904711">
    <property type="protein sequence ID" value="CAD7253041.1"/>
    <property type="molecule type" value="Genomic_DNA"/>
</dbReference>
<feature type="domain" description="C2H2-type" evidence="3">
    <location>
        <begin position="222"/>
        <end position="248"/>
    </location>
</feature>
<evidence type="ECO:0000256" key="1">
    <source>
        <dbReference type="PROSITE-ProRule" id="PRU00042"/>
    </source>
</evidence>
<dbReference type="AlphaFoldDB" id="A0A7R9AF20"/>
<feature type="non-terminal residue" evidence="4">
    <location>
        <position position="248"/>
    </location>
</feature>